<evidence type="ECO:0000313" key="1">
    <source>
        <dbReference type="EnsemblPlants" id="AVESA.00010b.r2.7AG1192570.1.CDS.1"/>
    </source>
</evidence>
<sequence length="491" mass="54684">MDGEIIVHVESLARTLMEKQEGMPPEEQYQATTSIHRLSRVPMHLRDNNSKDYTPGFVAIGPFHKDVRLRAAEPLKVTYLKSLVSRGHPDRAQHLAVIEDYVRVVAAHEKEARAMYVGEEVAGITSDDFIQMMVLDGCFIIEHLVNVAMGREEPSLHATPFGPSQLSIDLILAENQMPFFILVDLIACTKLPVFDSCGHTPSVLLVKLVLFYLAGEKGRDMSEALPDADGVDHILHLLHAMITTARTCWRPPPRVLQGGWAQEAMRLLPRLPYLFWVALLRLILPEGARRRRAGDDYVPSASDMKRMGVQLKKARAGPGMPVVGIASVTGPVPLAVKAVTVNENNKLQLPQLRLEFGTAPLLLNLMAFEQSSRVVAHDVSAYVAFMAKLVRSAEDARVLVEADVVQQLRNESMEDVASFFRVLGAASGSEATHMLFRSYLTMTLELLREWSSGWVDVERNYFTFLAELLALVTFVSSVATILQTYAAFKYH</sequence>
<accession>A0ACD5ZPD4</accession>
<dbReference type="EnsemblPlants" id="AVESA.00010b.r2.7AG1192570.1">
    <property type="protein sequence ID" value="AVESA.00010b.r2.7AG1192570.1.CDS.1"/>
    <property type="gene ID" value="AVESA.00010b.r2.7AG1192570"/>
</dbReference>
<proteinExistence type="predicted"/>
<name>A0ACD5ZPD4_AVESA</name>
<reference evidence="1" key="1">
    <citation type="submission" date="2021-05" db="EMBL/GenBank/DDBJ databases">
        <authorList>
            <person name="Scholz U."/>
            <person name="Mascher M."/>
            <person name="Fiebig A."/>
        </authorList>
    </citation>
    <scope>NUCLEOTIDE SEQUENCE [LARGE SCALE GENOMIC DNA]</scope>
</reference>
<reference evidence="1" key="2">
    <citation type="submission" date="2025-09" db="UniProtKB">
        <authorList>
            <consortium name="EnsemblPlants"/>
        </authorList>
    </citation>
    <scope>IDENTIFICATION</scope>
</reference>
<keyword evidence="2" id="KW-1185">Reference proteome</keyword>
<organism evidence="1 2">
    <name type="scientific">Avena sativa</name>
    <name type="common">Oat</name>
    <dbReference type="NCBI Taxonomy" id="4498"/>
    <lineage>
        <taxon>Eukaryota</taxon>
        <taxon>Viridiplantae</taxon>
        <taxon>Streptophyta</taxon>
        <taxon>Embryophyta</taxon>
        <taxon>Tracheophyta</taxon>
        <taxon>Spermatophyta</taxon>
        <taxon>Magnoliopsida</taxon>
        <taxon>Liliopsida</taxon>
        <taxon>Poales</taxon>
        <taxon>Poaceae</taxon>
        <taxon>BOP clade</taxon>
        <taxon>Pooideae</taxon>
        <taxon>Poodae</taxon>
        <taxon>Poeae</taxon>
        <taxon>Poeae Chloroplast Group 1 (Aveneae type)</taxon>
        <taxon>Aveninae</taxon>
        <taxon>Avena</taxon>
    </lineage>
</organism>
<protein>
    <submittedName>
        <fullName evidence="1">Uncharacterized protein</fullName>
    </submittedName>
</protein>
<dbReference type="Proteomes" id="UP001732700">
    <property type="component" value="Chromosome 7A"/>
</dbReference>
<evidence type="ECO:0000313" key="2">
    <source>
        <dbReference type="Proteomes" id="UP001732700"/>
    </source>
</evidence>